<name>A0A076G4I2_9CAUD</name>
<proteinExistence type="predicted"/>
<dbReference type="GeneID" id="22112290"/>
<sequence length="53" mass="6099">MEWEYKITLGCGEVIHGRITESDGVNLVMTTDSQEFETVSIRHEDFPGNWVKI</sequence>
<evidence type="ECO:0000313" key="2">
    <source>
        <dbReference type="Proteomes" id="UP000028666"/>
    </source>
</evidence>
<dbReference type="KEGG" id="vg:22112290"/>
<protein>
    <submittedName>
        <fullName evidence="1">Uncharacterized protein</fullName>
    </submittedName>
</protein>
<reference evidence="1 2" key="1">
    <citation type="submission" date="2014-05" db="EMBL/GenBank/DDBJ databases">
        <title>Complete genome sequence of Aeromonas bacteriophage pAh6-C.</title>
        <authorList>
            <person name="Jun J.W."/>
            <person name="Park S.C."/>
        </authorList>
    </citation>
    <scope>NUCLEOTIDE SEQUENCE [LARGE SCALE GENOMIC DNA]</scope>
</reference>
<dbReference type="Proteomes" id="UP000028666">
    <property type="component" value="Segment"/>
</dbReference>
<keyword evidence="2" id="KW-1185">Reference proteome</keyword>
<gene>
    <name evidence="1" type="ORF">AH6C_034</name>
</gene>
<evidence type="ECO:0000313" key="1">
    <source>
        <dbReference type="EMBL" id="AII26788.1"/>
    </source>
</evidence>
<dbReference type="RefSeq" id="YP_009103368.1">
    <property type="nucleotide sequence ID" value="NC_025459.1"/>
</dbReference>
<accession>A0A076G4I2</accession>
<organism evidence="1 2">
    <name type="scientific">Aeromonas phage pAh6-C</name>
    <dbReference type="NCBI Taxonomy" id="1505227"/>
    <lineage>
        <taxon>Viruses</taxon>
        <taxon>Duplodnaviria</taxon>
        <taxon>Heunggongvirae</taxon>
        <taxon>Uroviricota</taxon>
        <taxon>Caudoviricetes</taxon>
        <taxon>Chaseviridae</taxon>
        <taxon>Nefertitivirinae</taxon>
        <taxon>Pahsextavirus</taxon>
        <taxon>Pahsextavirus pAh6C</taxon>
    </lineage>
</organism>
<dbReference type="EMBL" id="KJ858521">
    <property type="protein sequence ID" value="AII26788.1"/>
    <property type="molecule type" value="Genomic_DNA"/>
</dbReference>